<keyword evidence="1" id="KW-0862">Zinc</keyword>
<feature type="domain" description="CCHC-type" evidence="3">
    <location>
        <begin position="333"/>
        <end position="348"/>
    </location>
</feature>
<accession>A0A6L2LVV7</accession>
<evidence type="ECO:0000259" key="3">
    <source>
        <dbReference type="PROSITE" id="PS50158"/>
    </source>
</evidence>
<dbReference type="PROSITE" id="PS50158">
    <property type="entry name" value="ZF_CCHC"/>
    <property type="match status" value="1"/>
</dbReference>
<feature type="compositionally biased region" description="Polar residues" evidence="2">
    <location>
        <begin position="232"/>
        <end position="242"/>
    </location>
</feature>
<gene>
    <name evidence="4" type="ORF">Tci_037085</name>
</gene>
<dbReference type="GO" id="GO:0003676">
    <property type="term" value="F:nucleic acid binding"/>
    <property type="evidence" value="ECO:0007669"/>
    <property type="project" value="InterPro"/>
</dbReference>
<dbReference type="InterPro" id="IPR012337">
    <property type="entry name" value="RNaseH-like_sf"/>
</dbReference>
<feature type="region of interest" description="Disordered" evidence="2">
    <location>
        <begin position="1"/>
        <end position="85"/>
    </location>
</feature>
<dbReference type="PANTHER" id="PTHR45835:SF103">
    <property type="entry name" value="RNA-DIRECTED DNA POLYMERASE"/>
    <property type="match status" value="1"/>
</dbReference>
<dbReference type="InterPro" id="IPR036875">
    <property type="entry name" value="Znf_CCHC_sf"/>
</dbReference>
<keyword evidence="1" id="KW-0479">Metal-binding</keyword>
<feature type="compositionally biased region" description="Acidic residues" evidence="2">
    <location>
        <begin position="56"/>
        <end position="69"/>
    </location>
</feature>
<evidence type="ECO:0000256" key="1">
    <source>
        <dbReference type="PROSITE-ProRule" id="PRU00047"/>
    </source>
</evidence>
<dbReference type="InterPro" id="IPR001878">
    <property type="entry name" value="Znf_CCHC"/>
</dbReference>
<evidence type="ECO:0000313" key="4">
    <source>
        <dbReference type="EMBL" id="GEU65107.1"/>
    </source>
</evidence>
<feature type="compositionally biased region" description="Basic and acidic residues" evidence="2">
    <location>
        <begin position="36"/>
        <end position="55"/>
    </location>
</feature>
<reference evidence="4" key="1">
    <citation type="journal article" date="2019" name="Sci. Rep.">
        <title>Draft genome of Tanacetum cinerariifolium, the natural source of mosquito coil.</title>
        <authorList>
            <person name="Yamashiro T."/>
            <person name="Shiraishi A."/>
            <person name="Satake H."/>
            <person name="Nakayama K."/>
        </authorList>
    </citation>
    <scope>NUCLEOTIDE SEQUENCE</scope>
</reference>
<dbReference type="InterPro" id="IPR043128">
    <property type="entry name" value="Rev_trsase/Diguanyl_cyclase"/>
</dbReference>
<dbReference type="InterPro" id="IPR036397">
    <property type="entry name" value="RNaseH_sf"/>
</dbReference>
<protein>
    <submittedName>
        <fullName evidence="4">Putative reverse transcriptase domain-containing protein</fullName>
    </submittedName>
</protein>
<keyword evidence="4" id="KW-0548">Nucleotidyltransferase</keyword>
<comment type="caution">
    <text evidence="4">The sequence shown here is derived from an EMBL/GenBank/DDBJ whole genome shotgun (WGS) entry which is preliminary data.</text>
</comment>
<keyword evidence="4" id="KW-0695">RNA-directed DNA polymerase</keyword>
<sequence>MPLEDKILPAEEQPLPVADSPTADSPGYILESEPEENPKEDNKDPKKDPTDYPTDRDDDDNDEEEEEEESSRYEADDKEEDEDMRRRSTQIWPTLSHHHQYTVLQLGYLSQFRHLHQFVSPPLPVSSPPLPASPNYPLGYRATMIRLRAEATSTSHLLPSNTPPLRTPLLLPIPLPTSSPPLLLPFTSHRADVPEYMDASDIAHAEVMSLRTTMLAHQSEIAGLRAADHTTDTASRGTNSAKDTADTGGSIAEMTRTRMFPEESDKIERYIGGLLNMIHRSVMASKPKTMQDCVLKCHKFNRVGHLARDCRSMKNDNTANNQRGNRTGQKPTCFECGAQGNFKRGCPKLNNNNRDNQAGNGNAPAKVYAVGHAGTNPNSNVIIGLAGSSTDSTSGIPNRFDTRCSNCSTGTLSIGPVRDERIVRPTEGAIRKRLYKTQFLTLGNSGLVCQEERWIILNMPRISRSEQANGLAGYYRRFIEGFLKIAKSMTKLTQKGVKANVVANALSLKEPIKPLRVRALVMTIGLELSKQILNAKTEARKSENIKNKDVAAAIFVPMRETDLMEKLVRKSLQKALGTSLDMSTAYHPQTDRQSEKTIQTLEDMLHAFVIDFGKGWINHLSLVEFSYNNSYHAGIKASPFESLYGRKCRSPDCWAEVREVQLLGPEIVHETTKKIIQIKRRIQVARDR</sequence>
<dbReference type="SUPFAM" id="SSF53098">
    <property type="entry name" value="Ribonuclease H-like"/>
    <property type="match status" value="1"/>
</dbReference>
<dbReference type="GO" id="GO:0003964">
    <property type="term" value="F:RNA-directed DNA polymerase activity"/>
    <property type="evidence" value="ECO:0007669"/>
    <property type="project" value="UniProtKB-KW"/>
</dbReference>
<dbReference type="GO" id="GO:0008270">
    <property type="term" value="F:zinc ion binding"/>
    <property type="evidence" value="ECO:0007669"/>
    <property type="project" value="UniProtKB-KW"/>
</dbReference>
<feature type="region of interest" description="Disordered" evidence="2">
    <location>
        <begin position="226"/>
        <end position="249"/>
    </location>
</feature>
<name>A0A6L2LVV7_TANCI</name>
<dbReference type="Gene3D" id="4.10.60.10">
    <property type="entry name" value="Zinc finger, CCHC-type"/>
    <property type="match status" value="1"/>
</dbReference>
<dbReference type="SMART" id="SM00343">
    <property type="entry name" value="ZnF_C2HC"/>
    <property type="match status" value="2"/>
</dbReference>
<evidence type="ECO:0000256" key="2">
    <source>
        <dbReference type="SAM" id="MobiDB-lite"/>
    </source>
</evidence>
<dbReference type="PANTHER" id="PTHR45835">
    <property type="entry name" value="YALI0A06105P"/>
    <property type="match status" value="1"/>
</dbReference>
<keyword evidence="4" id="KW-0808">Transferase</keyword>
<proteinExistence type="predicted"/>
<organism evidence="4">
    <name type="scientific">Tanacetum cinerariifolium</name>
    <name type="common">Dalmatian daisy</name>
    <name type="synonym">Chrysanthemum cinerariifolium</name>
    <dbReference type="NCBI Taxonomy" id="118510"/>
    <lineage>
        <taxon>Eukaryota</taxon>
        <taxon>Viridiplantae</taxon>
        <taxon>Streptophyta</taxon>
        <taxon>Embryophyta</taxon>
        <taxon>Tracheophyta</taxon>
        <taxon>Spermatophyta</taxon>
        <taxon>Magnoliopsida</taxon>
        <taxon>eudicotyledons</taxon>
        <taxon>Gunneridae</taxon>
        <taxon>Pentapetalae</taxon>
        <taxon>asterids</taxon>
        <taxon>campanulids</taxon>
        <taxon>Asterales</taxon>
        <taxon>Asteraceae</taxon>
        <taxon>Asteroideae</taxon>
        <taxon>Anthemideae</taxon>
        <taxon>Anthemidinae</taxon>
        <taxon>Tanacetum</taxon>
    </lineage>
</organism>
<dbReference type="EMBL" id="BKCJ010005138">
    <property type="protein sequence ID" value="GEU65107.1"/>
    <property type="molecule type" value="Genomic_DNA"/>
</dbReference>
<dbReference type="Gene3D" id="3.30.420.10">
    <property type="entry name" value="Ribonuclease H-like superfamily/Ribonuclease H"/>
    <property type="match status" value="1"/>
</dbReference>
<dbReference type="Gene3D" id="3.30.70.270">
    <property type="match status" value="1"/>
</dbReference>
<dbReference type="SUPFAM" id="SSF57756">
    <property type="entry name" value="Retrovirus zinc finger-like domains"/>
    <property type="match status" value="1"/>
</dbReference>
<keyword evidence="1" id="KW-0863">Zinc-finger</keyword>
<dbReference type="AlphaFoldDB" id="A0A6L2LVV7"/>